<dbReference type="Pfam" id="PF08223">
    <property type="entry name" value="PaaX_C"/>
    <property type="match status" value="1"/>
</dbReference>
<dbReference type="EMBL" id="RAQK01000001">
    <property type="protein sequence ID" value="RKE96953.1"/>
    <property type="molecule type" value="Genomic_DNA"/>
</dbReference>
<dbReference type="GO" id="GO:0006351">
    <property type="term" value="P:DNA-templated transcription"/>
    <property type="evidence" value="ECO:0007669"/>
    <property type="project" value="InterPro"/>
</dbReference>
<keyword evidence="4" id="KW-1185">Reference proteome</keyword>
<dbReference type="Pfam" id="PF07848">
    <property type="entry name" value="PaaX"/>
    <property type="match status" value="1"/>
</dbReference>
<organism evidence="3 4">
    <name type="scientific">Sulfitobacter guttiformis</name>
    <dbReference type="NCBI Taxonomy" id="74349"/>
    <lineage>
        <taxon>Bacteria</taxon>
        <taxon>Pseudomonadati</taxon>
        <taxon>Pseudomonadota</taxon>
        <taxon>Alphaproteobacteria</taxon>
        <taxon>Rhodobacterales</taxon>
        <taxon>Roseobacteraceae</taxon>
        <taxon>Sulfitobacter</taxon>
    </lineage>
</organism>
<dbReference type="Gene3D" id="1.10.10.10">
    <property type="entry name" value="Winged helix-like DNA-binding domain superfamily/Winged helix DNA-binding domain"/>
    <property type="match status" value="1"/>
</dbReference>
<gene>
    <name evidence="3" type="ORF">C8N30_1535</name>
</gene>
<name>A0A420DS20_9RHOB</name>
<accession>A0A420DS20</accession>
<dbReference type="STRING" id="1443111.Z949_3555"/>
<feature type="domain" description="Transcriptional repressor PaaX-like N-terminal" evidence="1">
    <location>
        <begin position="22"/>
        <end position="86"/>
    </location>
</feature>
<feature type="domain" description="Transcriptional repressor PaaX-like C-terminal" evidence="2">
    <location>
        <begin position="170"/>
        <end position="247"/>
    </location>
</feature>
<evidence type="ECO:0000259" key="2">
    <source>
        <dbReference type="Pfam" id="PF08223"/>
    </source>
</evidence>
<dbReference type="Gene3D" id="1.20.58.1460">
    <property type="match status" value="1"/>
</dbReference>
<proteinExistence type="predicted"/>
<evidence type="ECO:0000313" key="3">
    <source>
        <dbReference type="EMBL" id="RKE96953.1"/>
    </source>
</evidence>
<dbReference type="PANTHER" id="PTHR30319:SF1">
    <property type="entry name" value="TRANSCRIPTIONAL REPRESSOR PAAX"/>
    <property type="match status" value="1"/>
</dbReference>
<dbReference type="Proteomes" id="UP000284407">
    <property type="component" value="Unassembled WGS sequence"/>
</dbReference>
<protein>
    <submittedName>
        <fullName evidence="3">PaaX family transcriptional regulator</fullName>
    </submittedName>
</protein>
<reference evidence="3 4" key="1">
    <citation type="submission" date="2018-09" db="EMBL/GenBank/DDBJ databases">
        <title>Genomic Encyclopedia of Archaeal and Bacterial Type Strains, Phase II (KMG-II): from individual species to whole genera.</title>
        <authorList>
            <person name="Goeker M."/>
        </authorList>
    </citation>
    <scope>NUCLEOTIDE SEQUENCE [LARGE SCALE GENOMIC DNA]</scope>
    <source>
        <strain evidence="3 4">DSM 11458</strain>
    </source>
</reference>
<sequence>MHPTPYQQTKAALLALGGQRVWSLMVTLFGDLAQAEGSMIDGPVLSAIMAEMDVRPEAVRVALHRLRNDGWIASEKHGRTGRHALTSTSRKETTLASARIYADPLPPNGEWTLALSEDVGDEVGMAQHGFMPLLPRVYLGTGPAPKNTLALRGGAVPNWLRGEVAPLMLEPEYAALLPALQQVHDVLEESTLTPLQTAVLRCLLVHNWRRIVLRHVALPRDLLPDAWSGHACHTLVDTLLKRFPRPAIDTILPA</sequence>
<dbReference type="InterPro" id="IPR013225">
    <property type="entry name" value="PaaX_C"/>
</dbReference>
<dbReference type="PANTHER" id="PTHR30319">
    <property type="entry name" value="PHENYLACETIC ACID REGULATOR-RELATED TRANSCRIPTIONAL REPRESSOR"/>
    <property type="match status" value="1"/>
</dbReference>
<dbReference type="PIRSF" id="PIRSF020623">
    <property type="entry name" value="PaaX"/>
    <property type="match status" value="1"/>
</dbReference>
<comment type="caution">
    <text evidence="3">The sequence shown here is derived from an EMBL/GenBank/DDBJ whole genome shotgun (WGS) entry which is preliminary data.</text>
</comment>
<evidence type="ECO:0000313" key="4">
    <source>
        <dbReference type="Proteomes" id="UP000284407"/>
    </source>
</evidence>
<dbReference type="OrthoDB" id="2270427at2"/>
<evidence type="ECO:0000259" key="1">
    <source>
        <dbReference type="Pfam" id="PF07848"/>
    </source>
</evidence>
<dbReference type="InterPro" id="IPR011965">
    <property type="entry name" value="PaaX_trns_reg"/>
</dbReference>
<dbReference type="InterPro" id="IPR012906">
    <property type="entry name" value="PaaX-like_N"/>
</dbReference>
<dbReference type="Gene3D" id="3.30.70.2670">
    <property type="match status" value="1"/>
</dbReference>
<dbReference type="AlphaFoldDB" id="A0A420DS20"/>
<dbReference type="RefSeq" id="WP_025063883.1">
    <property type="nucleotide sequence ID" value="NZ_RAQK01000001.1"/>
</dbReference>
<dbReference type="InterPro" id="IPR036388">
    <property type="entry name" value="WH-like_DNA-bd_sf"/>
</dbReference>